<gene>
    <name evidence="1" type="ORF">B4135_2762</name>
</gene>
<dbReference type="STRING" id="301148.B4135_2762"/>
<organism evidence="1 2">
    <name type="scientific">Caldibacillus debilis</name>
    <dbReference type="NCBI Taxonomy" id="301148"/>
    <lineage>
        <taxon>Bacteria</taxon>
        <taxon>Bacillati</taxon>
        <taxon>Bacillota</taxon>
        <taxon>Bacilli</taxon>
        <taxon>Bacillales</taxon>
        <taxon>Bacillaceae</taxon>
        <taxon>Caldibacillus</taxon>
    </lineage>
</organism>
<name>A0A150LPX5_9BACI</name>
<dbReference type="EMBL" id="LQYT01000073">
    <property type="protein sequence ID" value="KYD14335.1"/>
    <property type="molecule type" value="Genomic_DNA"/>
</dbReference>
<evidence type="ECO:0000313" key="2">
    <source>
        <dbReference type="Proteomes" id="UP000075683"/>
    </source>
</evidence>
<accession>A0A150LPX5</accession>
<sequence>MQFSSLSRTGYDSHGSTSSRYAHLVYKFCYFHARAIIFCHPPCIVRKKLAIIENDNILCGCCCQPRRRLNDPHKFFLRFLLSLCLRAHRPEGTLQRNAGFIFLIKKRGNGLPSYDSNL</sequence>
<proteinExistence type="predicted"/>
<dbReference type="AlphaFoldDB" id="A0A150LPX5"/>
<protein>
    <submittedName>
        <fullName evidence="1">Uncharacterized protein</fullName>
    </submittedName>
</protein>
<comment type="caution">
    <text evidence="1">The sequence shown here is derived from an EMBL/GenBank/DDBJ whole genome shotgun (WGS) entry which is preliminary data.</text>
</comment>
<dbReference type="Proteomes" id="UP000075683">
    <property type="component" value="Unassembled WGS sequence"/>
</dbReference>
<evidence type="ECO:0000313" key="1">
    <source>
        <dbReference type="EMBL" id="KYD14335.1"/>
    </source>
</evidence>
<reference evidence="1 2" key="1">
    <citation type="submission" date="2016-01" db="EMBL/GenBank/DDBJ databases">
        <title>Draft Genome Sequences of Seven Thermophilic Sporeformers Isolated from Foods.</title>
        <authorList>
            <person name="Berendsen E.M."/>
            <person name="Wells-Bennik M.H."/>
            <person name="Krawcyk A.O."/>
            <person name="De Jong A."/>
            <person name="Holsappel S."/>
            <person name="Eijlander R.T."/>
            <person name="Kuipers O.P."/>
        </authorList>
    </citation>
    <scope>NUCLEOTIDE SEQUENCE [LARGE SCALE GENOMIC DNA]</scope>
    <source>
        <strain evidence="1 2">B4135</strain>
    </source>
</reference>